<dbReference type="GeneID" id="115889012"/>
<dbReference type="Proteomes" id="UP000504635">
    <property type="component" value="Unplaced"/>
</dbReference>
<dbReference type="KEGG" id="soy:115889012"/>
<keyword evidence="2" id="KW-0732">Signal</keyword>
<feature type="chain" id="PRO_5026801885" evidence="2">
    <location>
        <begin position="24"/>
        <end position="241"/>
    </location>
</feature>
<evidence type="ECO:0000256" key="2">
    <source>
        <dbReference type="SAM" id="SignalP"/>
    </source>
</evidence>
<sequence>MASKVVAALFVVFLTFQASDARAQKVNGAFDDAINVAENILGVVTNITRDVLDLAENELNTIIDELDKIKEGGDAYAKEVVDKELAEIRKLIDDFKNNTDGVAKEVLECVEGVEGDVEALEVYALNASTACTDGAVKAVVSDILPILEAIKEADEQLAAEKDALDLCKNELIPITCINNVVNDLITIVSKVPSSIENDVAKIKSDFEVLEEKLENCANDVVPEVVAKAATLVDDFSACLQQ</sequence>
<keyword evidence="3" id="KW-1185">Reference proteome</keyword>
<dbReference type="AlphaFoldDB" id="A0A6J2YL98"/>
<reference evidence="4" key="1">
    <citation type="submission" date="2025-08" db="UniProtKB">
        <authorList>
            <consortium name="RefSeq"/>
        </authorList>
    </citation>
    <scope>IDENTIFICATION</scope>
    <source>
        <tissue evidence="4">Gonads</tissue>
    </source>
</reference>
<dbReference type="OrthoDB" id="10506693at2759"/>
<evidence type="ECO:0000313" key="3">
    <source>
        <dbReference type="Proteomes" id="UP000504635"/>
    </source>
</evidence>
<dbReference type="RefSeq" id="XP_030764773.1">
    <property type="nucleotide sequence ID" value="XM_030908913.1"/>
</dbReference>
<evidence type="ECO:0000313" key="4">
    <source>
        <dbReference type="RefSeq" id="XP_030764773.1"/>
    </source>
</evidence>
<feature type="signal peptide" evidence="2">
    <location>
        <begin position="1"/>
        <end position="23"/>
    </location>
</feature>
<protein>
    <submittedName>
        <fullName evidence="4">Uncharacterized protein LOC115889012</fullName>
    </submittedName>
</protein>
<accession>A0A6J2YL98</accession>
<feature type="coiled-coil region" evidence="1">
    <location>
        <begin position="52"/>
        <end position="98"/>
    </location>
</feature>
<name>A0A6J2YL98_SITOR</name>
<evidence type="ECO:0000256" key="1">
    <source>
        <dbReference type="SAM" id="Coils"/>
    </source>
</evidence>
<proteinExistence type="predicted"/>
<keyword evidence="1" id="KW-0175">Coiled coil</keyword>
<organism evidence="3 4">
    <name type="scientific">Sitophilus oryzae</name>
    <name type="common">Rice weevil</name>
    <name type="synonym">Curculio oryzae</name>
    <dbReference type="NCBI Taxonomy" id="7048"/>
    <lineage>
        <taxon>Eukaryota</taxon>
        <taxon>Metazoa</taxon>
        <taxon>Ecdysozoa</taxon>
        <taxon>Arthropoda</taxon>
        <taxon>Hexapoda</taxon>
        <taxon>Insecta</taxon>
        <taxon>Pterygota</taxon>
        <taxon>Neoptera</taxon>
        <taxon>Endopterygota</taxon>
        <taxon>Coleoptera</taxon>
        <taxon>Polyphaga</taxon>
        <taxon>Cucujiformia</taxon>
        <taxon>Curculionidae</taxon>
        <taxon>Dryophthorinae</taxon>
        <taxon>Sitophilus</taxon>
    </lineage>
</organism>
<gene>
    <name evidence="4" type="primary">LOC115889012</name>
</gene>
<dbReference type="InParanoid" id="A0A6J2YL98"/>